<comment type="caution">
    <text evidence="1">The sequence shown here is derived from an EMBL/GenBank/DDBJ whole genome shotgun (WGS) entry which is preliminary data.</text>
</comment>
<organism evidence="1 2">
    <name type="scientific">Thelephora ganbajun</name>
    <name type="common">Ganba fungus</name>
    <dbReference type="NCBI Taxonomy" id="370292"/>
    <lineage>
        <taxon>Eukaryota</taxon>
        <taxon>Fungi</taxon>
        <taxon>Dikarya</taxon>
        <taxon>Basidiomycota</taxon>
        <taxon>Agaricomycotina</taxon>
        <taxon>Agaricomycetes</taxon>
        <taxon>Thelephorales</taxon>
        <taxon>Thelephoraceae</taxon>
        <taxon>Thelephora</taxon>
    </lineage>
</organism>
<accession>A0ACB6ZST8</accession>
<protein>
    <submittedName>
        <fullName evidence="1">Uncharacterized protein</fullName>
    </submittedName>
</protein>
<sequence>MTLPLGRLAIAYSPHRLPAHSRRASISSTQSRSRPTQRGGRNLGLRYQQLESSIRNTVRKVALLEEMTDTSRLAKQRNSVTAHNESRVPRGEVETFRGLVVPQEPEPPESDECCMSGCAVCVYDLYEDSLLTYKASITLLGTQLKSMGIQKSEWPSRIKSSPDSRAVQRPSDTSLDAFEAMEKTLKAKQQGRVDGDESLPKTHPNRFQLIVMLYEGMKRVVFSNR</sequence>
<proteinExistence type="predicted"/>
<reference evidence="1" key="2">
    <citation type="journal article" date="2020" name="Nat. Commun.">
        <title>Large-scale genome sequencing of mycorrhizal fungi provides insights into the early evolution of symbiotic traits.</title>
        <authorList>
            <person name="Miyauchi S."/>
            <person name="Kiss E."/>
            <person name="Kuo A."/>
            <person name="Drula E."/>
            <person name="Kohler A."/>
            <person name="Sanchez-Garcia M."/>
            <person name="Morin E."/>
            <person name="Andreopoulos B."/>
            <person name="Barry K.W."/>
            <person name="Bonito G."/>
            <person name="Buee M."/>
            <person name="Carver A."/>
            <person name="Chen C."/>
            <person name="Cichocki N."/>
            <person name="Clum A."/>
            <person name="Culley D."/>
            <person name="Crous P.W."/>
            <person name="Fauchery L."/>
            <person name="Girlanda M."/>
            <person name="Hayes R.D."/>
            <person name="Keri Z."/>
            <person name="LaButti K."/>
            <person name="Lipzen A."/>
            <person name="Lombard V."/>
            <person name="Magnuson J."/>
            <person name="Maillard F."/>
            <person name="Murat C."/>
            <person name="Nolan M."/>
            <person name="Ohm R.A."/>
            <person name="Pangilinan J."/>
            <person name="Pereira M.F."/>
            <person name="Perotto S."/>
            <person name="Peter M."/>
            <person name="Pfister S."/>
            <person name="Riley R."/>
            <person name="Sitrit Y."/>
            <person name="Stielow J.B."/>
            <person name="Szollosi G."/>
            <person name="Zifcakova L."/>
            <person name="Stursova M."/>
            <person name="Spatafora J.W."/>
            <person name="Tedersoo L."/>
            <person name="Vaario L.M."/>
            <person name="Yamada A."/>
            <person name="Yan M."/>
            <person name="Wang P."/>
            <person name="Xu J."/>
            <person name="Bruns T."/>
            <person name="Baldrian P."/>
            <person name="Vilgalys R."/>
            <person name="Dunand C."/>
            <person name="Henrissat B."/>
            <person name="Grigoriev I.V."/>
            <person name="Hibbett D."/>
            <person name="Nagy L.G."/>
            <person name="Martin F.M."/>
        </authorList>
    </citation>
    <scope>NUCLEOTIDE SEQUENCE</scope>
    <source>
        <strain evidence="1">P2</strain>
    </source>
</reference>
<dbReference type="EMBL" id="MU117969">
    <property type="protein sequence ID" value="KAF9652373.1"/>
    <property type="molecule type" value="Genomic_DNA"/>
</dbReference>
<name>A0ACB6ZST8_THEGA</name>
<evidence type="ECO:0000313" key="2">
    <source>
        <dbReference type="Proteomes" id="UP000886501"/>
    </source>
</evidence>
<reference evidence="1" key="1">
    <citation type="submission" date="2019-10" db="EMBL/GenBank/DDBJ databases">
        <authorList>
            <consortium name="DOE Joint Genome Institute"/>
            <person name="Kuo A."/>
            <person name="Miyauchi S."/>
            <person name="Kiss E."/>
            <person name="Drula E."/>
            <person name="Kohler A."/>
            <person name="Sanchez-Garcia M."/>
            <person name="Andreopoulos B."/>
            <person name="Barry K.W."/>
            <person name="Bonito G."/>
            <person name="Buee M."/>
            <person name="Carver A."/>
            <person name="Chen C."/>
            <person name="Cichocki N."/>
            <person name="Clum A."/>
            <person name="Culley D."/>
            <person name="Crous P.W."/>
            <person name="Fauchery L."/>
            <person name="Girlanda M."/>
            <person name="Hayes R."/>
            <person name="Keri Z."/>
            <person name="Labutti K."/>
            <person name="Lipzen A."/>
            <person name="Lombard V."/>
            <person name="Magnuson J."/>
            <person name="Maillard F."/>
            <person name="Morin E."/>
            <person name="Murat C."/>
            <person name="Nolan M."/>
            <person name="Ohm R."/>
            <person name="Pangilinan J."/>
            <person name="Pereira M."/>
            <person name="Perotto S."/>
            <person name="Peter M."/>
            <person name="Riley R."/>
            <person name="Sitrit Y."/>
            <person name="Stielow B."/>
            <person name="Szollosi G."/>
            <person name="Zifcakova L."/>
            <person name="Stursova M."/>
            <person name="Spatafora J.W."/>
            <person name="Tedersoo L."/>
            <person name="Vaario L.-M."/>
            <person name="Yamada A."/>
            <person name="Yan M."/>
            <person name="Wang P."/>
            <person name="Xu J."/>
            <person name="Bruns T."/>
            <person name="Baldrian P."/>
            <person name="Vilgalys R."/>
            <person name="Henrissat B."/>
            <person name="Grigoriev I.V."/>
            <person name="Hibbett D."/>
            <person name="Nagy L.G."/>
            <person name="Martin F.M."/>
        </authorList>
    </citation>
    <scope>NUCLEOTIDE SEQUENCE</scope>
    <source>
        <strain evidence="1">P2</strain>
    </source>
</reference>
<keyword evidence="2" id="KW-1185">Reference proteome</keyword>
<gene>
    <name evidence="1" type="ORF">BDM02DRAFT_2959503</name>
</gene>
<evidence type="ECO:0000313" key="1">
    <source>
        <dbReference type="EMBL" id="KAF9652373.1"/>
    </source>
</evidence>
<dbReference type="Proteomes" id="UP000886501">
    <property type="component" value="Unassembled WGS sequence"/>
</dbReference>